<proteinExistence type="predicted"/>
<dbReference type="SUPFAM" id="SSF52266">
    <property type="entry name" value="SGNH hydrolase"/>
    <property type="match status" value="1"/>
</dbReference>
<evidence type="ECO:0000313" key="3">
    <source>
        <dbReference type="Proteomes" id="UP000316921"/>
    </source>
</evidence>
<feature type="domain" description="SGNH hydrolase-type esterase" evidence="1">
    <location>
        <begin position="81"/>
        <end position="253"/>
    </location>
</feature>
<dbReference type="InterPro" id="IPR036514">
    <property type="entry name" value="SGNH_hydro_sf"/>
</dbReference>
<organism evidence="2 3">
    <name type="scientific">Engelhardtia mirabilis</name>
    <dbReference type="NCBI Taxonomy" id="2528011"/>
    <lineage>
        <taxon>Bacteria</taxon>
        <taxon>Pseudomonadati</taxon>
        <taxon>Planctomycetota</taxon>
        <taxon>Planctomycetia</taxon>
        <taxon>Planctomycetia incertae sedis</taxon>
        <taxon>Engelhardtia</taxon>
    </lineage>
</organism>
<sequence>MRHPSSPRGSLRARSVARWGAVVLFAAVPSLAAYFGTQQGPGSHQAAGPHQAAGSQLGQGTMTWALANNDNGRVLGPIAVVGDSNSVAPWFTPGWVEMAERLLGLAPGQIVNTSIPGATAGPHPELPLTKSGPTILDQALNAGQVLDGLIFALGTNDISYGHDAAQVKADLDELIAEVQAYDSEIEVFVALVPPLVDPVVNASGLQTEIDALNALIVASMPADRVIDFHALLSDGLLGTEFTYYNDGIHHNALASALKAQAVVEVLSVAYGLPVAMKLEGGK</sequence>
<dbReference type="Proteomes" id="UP000316921">
    <property type="component" value="Chromosome"/>
</dbReference>
<dbReference type="RefSeq" id="WP_145066633.1">
    <property type="nucleotide sequence ID" value="NZ_CP036287.1"/>
</dbReference>
<evidence type="ECO:0000313" key="2">
    <source>
        <dbReference type="EMBL" id="QDU67994.1"/>
    </source>
</evidence>
<dbReference type="KEGG" id="pbap:Pla133_30850"/>
<dbReference type="EMBL" id="CP036287">
    <property type="protein sequence ID" value="QDU67994.1"/>
    <property type="molecule type" value="Genomic_DNA"/>
</dbReference>
<reference evidence="2 3" key="1">
    <citation type="submission" date="2019-02" db="EMBL/GenBank/DDBJ databases">
        <title>Deep-cultivation of Planctomycetes and their phenomic and genomic characterization uncovers novel biology.</title>
        <authorList>
            <person name="Wiegand S."/>
            <person name="Jogler M."/>
            <person name="Boedeker C."/>
            <person name="Pinto D."/>
            <person name="Vollmers J."/>
            <person name="Rivas-Marin E."/>
            <person name="Kohn T."/>
            <person name="Peeters S.H."/>
            <person name="Heuer A."/>
            <person name="Rast P."/>
            <person name="Oberbeckmann S."/>
            <person name="Bunk B."/>
            <person name="Jeske O."/>
            <person name="Meyerdierks A."/>
            <person name="Storesund J.E."/>
            <person name="Kallscheuer N."/>
            <person name="Luecker S."/>
            <person name="Lage O.M."/>
            <person name="Pohl T."/>
            <person name="Merkel B.J."/>
            <person name="Hornburger P."/>
            <person name="Mueller R.-W."/>
            <person name="Bruemmer F."/>
            <person name="Labrenz M."/>
            <person name="Spormann A.M."/>
            <person name="Op den Camp H."/>
            <person name="Overmann J."/>
            <person name="Amann R."/>
            <person name="Jetten M.S.M."/>
            <person name="Mascher T."/>
            <person name="Medema M.H."/>
            <person name="Devos D.P."/>
            <person name="Kaster A.-K."/>
            <person name="Ovreas L."/>
            <person name="Rohde M."/>
            <person name="Galperin M.Y."/>
            <person name="Jogler C."/>
        </authorList>
    </citation>
    <scope>NUCLEOTIDE SEQUENCE [LARGE SCALE GENOMIC DNA]</scope>
    <source>
        <strain evidence="2 3">Pla133</strain>
    </source>
</reference>
<dbReference type="InterPro" id="IPR013830">
    <property type="entry name" value="SGNH_hydro"/>
</dbReference>
<dbReference type="GO" id="GO:0016788">
    <property type="term" value="F:hydrolase activity, acting on ester bonds"/>
    <property type="evidence" value="ECO:0007669"/>
    <property type="project" value="UniProtKB-ARBA"/>
</dbReference>
<name>A0A518BLZ4_9BACT</name>
<gene>
    <name evidence="2" type="ORF">Pla133_30850</name>
</gene>
<keyword evidence="3" id="KW-1185">Reference proteome</keyword>
<dbReference type="Pfam" id="PF13472">
    <property type="entry name" value="Lipase_GDSL_2"/>
    <property type="match status" value="1"/>
</dbReference>
<accession>A0A518BLZ4</accession>
<protein>
    <recommendedName>
        <fullName evidence="1">SGNH hydrolase-type esterase domain-containing protein</fullName>
    </recommendedName>
</protein>
<dbReference type="CDD" id="cd00229">
    <property type="entry name" value="SGNH_hydrolase"/>
    <property type="match status" value="1"/>
</dbReference>
<dbReference type="AlphaFoldDB" id="A0A518BLZ4"/>
<dbReference type="Gene3D" id="3.40.50.1110">
    <property type="entry name" value="SGNH hydrolase"/>
    <property type="match status" value="1"/>
</dbReference>
<evidence type="ECO:0000259" key="1">
    <source>
        <dbReference type="Pfam" id="PF13472"/>
    </source>
</evidence>